<evidence type="ECO:0000313" key="2">
    <source>
        <dbReference type="EMBL" id="HCE17538.1"/>
    </source>
</evidence>
<dbReference type="EMBL" id="DPBP01000028">
    <property type="protein sequence ID" value="HCE17538.1"/>
    <property type="molecule type" value="Genomic_DNA"/>
</dbReference>
<dbReference type="InterPro" id="IPR019897">
    <property type="entry name" value="RidA_CS"/>
</dbReference>
<name>A0A3D1JIE1_9CHLR</name>
<comment type="similarity">
    <text evidence="1">Belongs to the RutC family.</text>
</comment>
<dbReference type="STRING" id="229919.GCA_001050195_01784"/>
<accession>A0A3D1JIE1</accession>
<dbReference type="InterPro" id="IPR006056">
    <property type="entry name" value="RidA"/>
</dbReference>
<evidence type="ECO:0000313" key="3">
    <source>
        <dbReference type="Proteomes" id="UP000264141"/>
    </source>
</evidence>
<dbReference type="OrthoDB" id="9803101at2"/>
<dbReference type="NCBIfam" id="TIGR00004">
    <property type="entry name" value="Rid family detoxifying hydrolase"/>
    <property type="match status" value="1"/>
</dbReference>
<dbReference type="FunFam" id="3.30.1330.40:FF:000001">
    <property type="entry name" value="L-PSP family endoribonuclease"/>
    <property type="match status" value="1"/>
</dbReference>
<dbReference type="AlphaFoldDB" id="A0A3D1JIE1"/>
<dbReference type="GO" id="GO:0005829">
    <property type="term" value="C:cytosol"/>
    <property type="evidence" value="ECO:0007669"/>
    <property type="project" value="TreeGrafter"/>
</dbReference>
<dbReference type="PANTHER" id="PTHR11803:SF58">
    <property type="entry name" value="PROTEIN HMF1-RELATED"/>
    <property type="match status" value="1"/>
</dbReference>
<comment type="caution">
    <text evidence="2">The sequence shown here is derived from an EMBL/GenBank/DDBJ whole genome shotgun (WGS) entry which is preliminary data.</text>
</comment>
<dbReference type="InterPro" id="IPR035959">
    <property type="entry name" value="RutC-like_sf"/>
</dbReference>
<proteinExistence type="inferred from homology"/>
<gene>
    <name evidence="2" type="ORF">DEQ80_06735</name>
</gene>
<dbReference type="Proteomes" id="UP000264141">
    <property type="component" value="Unassembled WGS sequence"/>
</dbReference>
<dbReference type="RefSeq" id="WP_062192415.1">
    <property type="nucleotide sequence ID" value="NZ_DF967965.1"/>
</dbReference>
<organism evidence="2 3">
    <name type="scientific">Anaerolinea thermolimosa</name>
    <dbReference type="NCBI Taxonomy" id="229919"/>
    <lineage>
        <taxon>Bacteria</taxon>
        <taxon>Bacillati</taxon>
        <taxon>Chloroflexota</taxon>
        <taxon>Anaerolineae</taxon>
        <taxon>Anaerolineales</taxon>
        <taxon>Anaerolineaceae</taxon>
        <taxon>Anaerolinea</taxon>
    </lineage>
</organism>
<reference evidence="2 3" key="1">
    <citation type="journal article" date="2018" name="Nat. Biotechnol.">
        <title>A standardized bacterial taxonomy based on genome phylogeny substantially revises the tree of life.</title>
        <authorList>
            <person name="Parks D.H."/>
            <person name="Chuvochina M."/>
            <person name="Waite D.W."/>
            <person name="Rinke C."/>
            <person name="Skarshewski A."/>
            <person name="Chaumeil P.A."/>
            <person name="Hugenholtz P."/>
        </authorList>
    </citation>
    <scope>NUCLEOTIDE SEQUENCE [LARGE SCALE GENOMIC DNA]</scope>
    <source>
        <strain evidence="2">UBA8781</strain>
    </source>
</reference>
<protein>
    <submittedName>
        <fullName evidence="2">RidA family protein</fullName>
    </submittedName>
</protein>
<dbReference type="Pfam" id="PF01042">
    <property type="entry name" value="Ribonuc_L-PSP"/>
    <property type="match status" value="1"/>
</dbReference>
<evidence type="ECO:0000256" key="1">
    <source>
        <dbReference type="ARBA" id="ARBA00010552"/>
    </source>
</evidence>
<dbReference type="CDD" id="cd00448">
    <property type="entry name" value="YjgF_YER057c_UK114_family"/>
    <property type="match status" value="1"/>
</dbReference>
<dbReference type="SUPFAM" id="SSF55298">
    <property type="entry name" value="YjgF-like"/>
    <property type="match status" value="1"/>
</dbReference>
<sequence length="142" mass="14850">MACCCEEKRIYTSEKAPKAQGPYSPAVKGGGLVFIAGQLGMDPATGNLVEGGIEAETRQALTNLKHLVEAAGSSMDQVVKVTVFLRDIQDFQKMNSVYAEFFVANPPARSAFQVGALPRGAAVEIEAIALASSTCDCGCSCG</sequence>
<dbReference type="GO" id="GO:0019239">
    <property type="term" value="F:deaminase activity"/>
    <property type="evidence" value="ECO:0007669"/>
    <property type="project" value="TreeGrafter"/>
</dbReference>
<dbReference type="PANTHER" id="PTHR11803">
    <property type="entry name" value="2-IMINOBUTANOATE/2-IMINOPROPANOATE DEAMINASE RIDA"/>
    <property type="match status" value="1"/>
</dbReference>
<dbReference type="Gene3D" id="3.30.1330.40">
    <property type="entry name" value="RutC-like"/>
    <property type="match status" value="1"/>
</dbReference>
<dbReference type="InterPro" id="IPR006175">
    <property type="entry name" value="YjgF/YER057c/UK114"/>
</dbReference>
<dbReference type="PROSITE" id="PS01094">
    <property type="entry name" value="UPF0076"/>
    <property type="match status" value="1"/>
</dbReference>